<sequence>MRTKQTVKAWVGGASKYWLA</sequence>
<reference evidence="1" key="1">
    <citation type="submission" date="2014-11" db="EMBL/GenBank/DDBJ databases">
        <authorList>
            <person name="Amaro Gonzalez C."/>
        </authorList>
    </citation>
    <scope>NUCLEOTIDE SEQUENCE</scope>
</reference>
<name>A0A0E9XWM3_ANGAN</name>
<evidence type="ECO:0000313" key="1">
    <source>
        <dbReference type="EMBL" id="JAI06807.1"/>
    </source>
</evidence>
<accession>A0A0E9XWM3</accession>
<dbReference type="EMBL" id="GBXM01001771">
    <property type="protein sequence ID" value="JAI06807.1"/>
    <property type="molecule type" value="Transcribed_RNA"/>
</dbReference>
<proteinExistence type="predicted"/>
<dbReference type="AlphaFoldDB" id="A0A0E9XWM3"/>
<organism evidence="1">
    <name type="scientific">Anguilla anguilla</name>
    <name type="common">European freshwater eel</name>
    <name type="synonym">Muraena anguilla</name>
    <dbReference type="NCBI Taxonomy" id="7936"/>
    <lineage>
        <taxon>Eukaryota</taxon>
        <taxon>Metazoa</taxon>
        <taxon>Chordata</taxon>
        <taxon>Craniata</taxon>
        <taxon>Vertebrata</taxon>
        <taxon>Euteleostomi</taxon>
        <taxon>Actinopterygii</taxon>
        <taxon>Neopterygii</taxon>
        <taxon>Teleostei</taxon>
        <taxon>Anguilliformes</taxon>
        <taxon>Anguillidae</taxon>
        <taxon>Anguilla</taxon>
    </lineage>
</organism>
<protein>
    <submittedName>
        <fullName evidence="1">Uncharacterized protein</fullName>
    </submittedName>
</protein>
<reference evidence="1" key="2">
    <citation type="journal article" date="2015" name="Fish Shellfish Immunol.">
        <title>Early steps in the European eel (Anguilla anguilla)-Vibrio vulnificus interaction in the gills: Role of the RtxA13 toxin.</title>
        <authorList>
            <person name="Callol A."/>
            <person name="Pajuelo D."/>
            <person name="Ebbesson L."/>
            <person name="Teles M."/>
            <person name="MacKenzie S."/>
            <person name="Amaro C."/>
        </authorList>
    </citation>
    <scope>NUCLEOTIDE SEQUENCE</scope>
</reference>